<comment type="caution">
    <text evidence="1">The sequence shown here is derived from an EMBL/GenBank/DDBJ whole genome shotgun (WGS) entry which is preliminary data.</text>
</comment>
<feature type="non-terminal residue" evidence="1">
    <location>
        <position position="1"/>
    </location>
</feature>
<proteinExistence type="predicted"/>
<evidence type="ECO:0000313" key="1">
    <source>
        <dbReference type="EMBL" id="GAI22162.1"/>
    </source>
</evidence>
<dbReference type="EMBL" id="BARV01014703">
    <property type="protein sequence ID" value="GAI22162.1"/>
    <property type="molecule type" value="Genomic_DNA"/>
</dbReference>
<organism evidence="1">
    <name type="scientific">marine sediment metagenome</name>
    <dbReference type="NCBI Taxonomy" id="412755"/>
    <lineage>
        <taxon>unclassified sequences</taxon>
        <taxon>metagenomes</taxon>
        <taxon>ecological metagenomes</taxon>
    </lineage>
</organism>
<sequence>ASIKKLKEEKTVISFFLIKSFLNKKTFAFLNPNLKRSIRIKIADRLPVKIKISFLSK</sequence>
<name>X1LS14_9ZZZZ</name>
<reference evidence="1" key="1">
    <citation type="journal article" date="2014" name="Front. Microbiol.">
        <title>High frequency of phylogenetically diverse reductive dehalogenase-homologous genes in deep subseafloor sedimentary metagenomes.</title>
        <authorList>
            <person name="Kawai M."/>
            <person name="Futagami T."/>
            <person name="Toyoda A."/>
            <person name="Takaki Y."/>
            <person name="Nishi S."/>
            <person name="Hori S."/>
            <person name="Arai W."/>
            <person name="Tsubouchi T."/>
            <person name="Morono Y."/>
            <person name="Uchiyama I."/>
            <person name="Ito T."/>
            <person name="Fujiyama A."/>
            <person name="Inagaki F."/>
            <person name="Takami H."/>
        </authorList>
    </citation>
    <scope>NUCLEOTIDE SEQUENCE</scope>
    <source>
        <strain evidence="1">Expedition CK06-06</strain>
    </source>
</reference>
<protein>
    <submittedName>
        <fullName evidence="1">Uncharacterized protein</fullName>
    </submittedName>
</protein>
<accession>X1LS14</accession>
<dbReference type="AlphaFoldDB" id="X1LS14"/>
<gene>
    <name evidence="1" type="ORF">S06H3_25529</name>
</gene>